<dbReference type="Gene3D" id="1.10.260.40">
    <property type="entry name" value="lambda repressor-like DNA-binding domains"/>
    <property type="match status" value="1"/>
</dbReference>
<comment type="caution">
    <text evidence="2">The sequence shown here is derived from an EMBL/GenBank/DDBJ whole genome shotgun (WGS) entry which is preliminary data.</text>
</comment>
<reference evidence="3" key="1">
    <citation type="journal article" date="2019" name="Int. J. Syst. Evol. Microbiol.">
        <title>The Global Catalogue of Microorganisms (GCM) 10K type strain sequencing project: providing services to taxonomists for standard genome sequencing and annotation.</title>
        <authorList>
            <consortium name="The Broad Institute Genomics Platform"/>
            <consortium name="The Broad Institute Genome Sequencing Center for Infectious Disease"/>
            <person name="Wu L."/>
            <person name="Ma J."/>
        </authorList>
    </citation>
    <scope>NUCLEOTIDE SEQUENCE [LARGE SCALE GENOMIC DNA]</scope>
    <source>
        <strain evidence="3">CGMCC 1.7003</strain>
    </source>
</reference>
<evidence type="ECO:0000259" key="1">
    <source>
        <dbReference type="PROSITE" id="PS50943"/>
    </source>
</evidence>
<accession>A0ABQ3L4X0</accession>
<dbReference type="CDD" id="cd00093">
    <property type="entry name" value="HTH_XRE"/>
    <property type="match status" value="1"/>
</dbReference>
<dbReference type="RefSeq" id="WP_189433622.1">
    <property type="nucleotide sequence ID" value="NZ_BNAO01000008.1"/>
</dbReference>
<sequence length="84" mass="9718">MLRYKVRELLAEKSFVENRRITFKELCDVSGISRQTLTRMVNQRGYITGTDTLDKLCAYFNCGVGDVLEFVQNDRIENILLPAK</sequence>
<name>A0ABQ3L4X0_9ALTE</name>
<dbReference type="Pfam" id="PF13443">
    <property type="entry name" value="HTH_26"/>
    <property type="match status" value="1"/>
</dbReference>
<dbReference type="PROSITE" id="PS50943">
    <property type="entry name" value="HTH_CROC1"/>
    <property type="match status" value="1"/>
</dbReference>
<dbReference type="SUPFAM" id="SSF47413">
    <property type="entry name" value="lambda repressor-like DNA-binding domains"/>
    <property type="match status" value="1"/>
</dbReference>
<protein>
    <recommendedName>
        <fullName evidence="1">HTH cro/C1-type domain-containing protein</fullName>
    </recommendedName>
</protein>
<evidence type="ECO:0000313" key="2">
    <source>
        <dbReference type="EMBL" id="GHG74260.1"/>
    </source>
</evidence>
<proteinExistence type="predicted"/>
<feature type="domain" description="HTH cro/C1-type" evidence="1">
    <location>
        <begin position="17"/>
        <end position="67"/>
    </location>
</feature>
<gene>
    <name evidence="2" type="ORF">GCM10010919_27610</name>
</gene>
<dbReference type="Proteomes" id="UP000659697">
    <property type="component" value="Unassembled WGS sequence"/>
</dbReference>
<dbReference type="InterPro" id="IPR010982">
    <property type="entry name" value="Lambda_DNA-bd_dom_sf"/>
</dbReference>
<keyword evidence="3" id="KW-1185">Reference proteome</keyword>
<evidence type="ECO:0000313" key="3">
    <source>
        <dbReference type="Proteomes" id="UP000659697"/>
    </source>
</evidence>
<dbReference type="EMBL" id="BNAO01000008">
    <property type="protein sequence ID" value="GHG74260.1"/>
    <property type="molecule type" value="Genomic_DNA"/>
</dbReference>
<organism evidence="2 3">
    <name type="scientific">Alishewanella longhuensis</name>
    <dbReference type="NCBI Taxonomy" id="1091037"/>
    <lineage>
        <taxon>Bacteria</taxon>
        <taxon>Pseudomonadati</taxon>
        <taxon>Pseudomonadota</taxon>
        <taxon>Gammaproteobacteria</taxon>
        <taxon>Alteromonadales</taxon>
        <taxon>Alteromonadaceae</taxon>
        <taxon>Alishewanella</taxon>
    </lineage>
</organism>
<dbReference type="InterPro" id="IPR001387">
    <property type="entry name" value="Cro/C1-type_HTH"/>
</dbReference>